<dbReference type="Pfam" id="PF04430">
    <property type="entry name" value="DUF498"/>
    <property type="match status" value="1"/>
</dbReference>
<evidence type="ECO:0000313" key="1">
    <source>
        <dbReference type="EMBL" id="MFC3147114.1"/>
    </source>
</evidence>
<dbReference type="SUPFAM" id="SSF64076">
    <property type="entry name" value="MTH938-like"/>
    <property type="match status" value="1"/>
</dbReference>
<dbReference type="Gene3D" id="3.40.1230.10">
    <property type="entry name" value="MTH938-like"/>
    <property type="match status" value="1"/>
</dbReference>
<protein>
    <submittedName>
        <fullName evidence="1">Mth938-like domain-containing protein</fullName>
    </submittedName>
</protein>
<dbReference type="PANTHER" id="PTHR21192">
    <property type="entry name" value="NUCLEAR PROTEIN E3-3"/>
    <property type="match status" value="1"/>
</dbReference>
<reference evidence="2" key="1">
    <citation type="journal article" date="2019" name="Int. J. Syst. Evol. Microbiol.">
        <title>The Global Catalogue of Microorganisms (GCM) 10K type strain sequencing project: providing services to taxonomists for standard genome sequencing and annotation.</title>
        <authorList>
            <consortium name="The Broad Institute Genomics Platform"/>
            <consortium name="The Broad Institute Genome Sequencing Center for Infectious Disease"/>
            <person name="Wu L."/>
            <person name="Ma J."/>
        </authorList>
    </citation>
    <scope>NUCLEOTIDE SEQUENCE [LARGE SCALE GENOMIC DNA]</scope>
    <source>
        <strain evidence="2">KCTC 52168</strain>
    </source>
</reference>
<dbReference type="EMBL" id="JBHRTI010000003">
    <property type="protein sequence ID" value="MFC3147114.1"/>
    <property type="molecule type" value="Genomic_DNA"/>
</dbReference>
<name>A0ABV7H3U9_9BURK</name>
<accession>A0ABV7H3U9</accession>
<sequence length="129" mass="13604">MKLHADPRNASLNTVTGYSAAGIEINAVAFPHSVVVSPEGPVASWGVQDIAALDADTVSKLADGQPELVVLGTGRRQRFPHPRVAAQLAGQRIGLEVMDTAAACRTYNILMAEGRRVVGAFIIEPELSS</sequence>
<evidence type="ECO:0000313" key="2">
    <source>
        <dbReference type="Proteomes" id="UP001595556"/>
    </source>
</evidence>
<proteinExistence type="predicted"/>
<dbReference type="CDD" id="cd05560">
    <property type="entry name" value="Xcc1710_like"/>
    <property type="match status" value="1"/>
</dbReference>
<dbReference type="Proteomes" id="UP001595556">
    <property type="component" value="Unassembled WGS sequence"/>
</dbReference>
<keyword evidence="2" id="KW-1185">Reference proteome</keyword>
<organism evidence="1 2">
    <name type="scientific">Piscinibacterium candidicorallinum</name>
    <dbReference type="NCBI Taxonomy" id="1793872"/>
    <lineage>
        <taxon>Bacteria</taxon>
        <taxon>Pseudomonadati</taxon>
        <taxon>Pseudomonadota</taxon>
        <taxon>Betaproteobacteria</taxon>
        <taxon>Burkholderiales</taxon>
        <taxon>Piscinibacterium</taxon>
    </lineage>
</organism>
<dbReference type="InterPro" id="IPR036748">
    <property type="entry name" value="MTH938-like_sf"/>
</dbReference>
<dbReference type="InterPro" id="IPR007523">
    <property type="entry name" value="NDUFAF3/AAMDC"/>
</dbReference>
<comment type="caution">
    <text evidence="1">The sequence shown here is derived from an EMBL/GenBank/DDBJ whole genome shotgun (WGS) entry which is preliminary data.</text>
</comment>
<gene>
    <name evidence="1" type="ORF">ACFOEN_05595</name>
</gene>
<dbReference type="PANTHER" id="PTHR21192:SF2">
    <property type="entry name" value="NADH DEHYDROGENASE [UBIQUINONE] 1 ALPHA SUBCOMPLEX ASSEMBLY FACTOR 3"/>
    <property type="match status" value="1"/>
</dbReference>
<dbReference type="RefSeq" id="WP_377301866.1">
    <property type="nucleotide sequence ID" value="NZ_CP180191.1"/>
</dbReference>